<evidence type="ECO:0000313" key="1">
    <source>
        <dbReference type="EMBL" id="MEQ2287242.1"/>
    </source>
</evidence>
<keyword evidence="2" id="KW-1185">Reference proteome</keyword>
<protein>
    <submittedName>
        <fullName evidence="1">Uncharacterized protein</fullName>
    </submittedName>
</protein>
<gene>
    <name evidence="1" type="ORF">AMECASPLE_010388</name>
</gene>
<evidence type="ECO:0000313" key="2">
    <source>
        <dbReference type="Proteomes" id="UP001469553"/>
    </source>
</evidence>
<comment type="caution">
    <text evidence="1">The sequence shown here is derived from an EMBL/GenBank/DDBJ whole genome shotgun (WGS) entry which is preliminary data.</text>
</comment>
<dbReference type="Proteomes" id="UP001469553">
    <property type="component" value="Unassembled WGS sequence"/>
</dbReference>
<organism evidence="1 2">
    <name type="scientific">Ameca splendens</name>
    <dbReference type="NCBI Taxonomy" id="208324"/>
    <lineage>
        <taxon>Eukaryota</taxon>
        <taxon>Metazoa</taxon>
        <taxon>Chordata</taxon>
        <taxon>Craniata</taxon>
        <taxon>Vertebrata</taxon>
        <taxon>Euteleostomi</taxon>
        <taxon>Actinopterygii</taxon>
        <taxon>Neopterygii</taxon>
        <taxon>Teleostei</taxon>
        <taxon>Neoteleostei</taxon>
        <taxon>Acanthomorphata</taxon>
        <taxon>Ovalentaria</taxon>
        <taxon>Atherinomorphae</taxon>
        <taxon>Cyprinodontiformes</taxon>
        <taxon>Goodeidae</taxon>
        <taxon>Ameca</taxon>
    </lineage>
</organism>
<feature type="non-terminal residue" evidence="1">
    <location>
        <position position="1"/>
    </location>
</feature>
<proteinExistence type="predicted"/>
<accession>A0ABV0Y0F6</accession>
<name>A0ABV0Y0F6_9TELE</name>
<dbReference type="EMBL" id="JAHRIP010019411">
    <property type="protein sequence ID" value="MEQ2287242.1"/>
    <property type="molecule type" value="Genomic_DNA"/>
</dbReference>
<feature type="non-terminal residue" evidence="1">
    <location>
        <position position="63"/>
    </location>
</feature>
<reference evidence="1 2" key="1">
    <citation type="submission" date="2021-06" db="EMBL/GenBank/DDBJ databases">
        <authorList>
            <person name="Palmer J.M."/>
        </authorList>
    </citation>
    <scope>NUCLEOTIDE SEQUENCE [LARGE SCALE GENOMIC DNA]</scope>
    <source>
        <strain evidence="1 2">AS_MEX2019</strain>
        <tissue evidence="1">Muscle</tissue>
    </source>
</reference>
<sequence>LGFIAFQLHPTKDATEHMRCLGRDLCAIRQHRINLMKPSRWSPSEQTGDRDVFQIQGDVTATG</sequence>